<dbReference type="Pfam" id="PF22653">
    <property type="entry name" value="DUF7007"/>
    <property type="match status" value="1"/>
</dbReference>
<sequence length="395" mass="44040">MNRFLPVPKPMGSPWGHIQDADQIAPGIWSVSTASHGGFYLSQERMSALPDYLKVNTYGQTCWFEEDVEVSLVLLGFADEFATHPFYGKWSDMIVKTVEQYYPDAFRAHVAQNALKQGAETGYDLELRASDATPIASSIDRSLENLPTREMLRDAGLKLLKSGPEWMPRNIRTFRYYDVTFAKGRNAFGHVTDGITTTGTVVHVDALMTIIKVKPSQYAIVASGLLPNALSVGTKATITPYKRKSLEDFGQVDGPRTSSDGTSVYMIGAKTQIPGPPETPYHQDMKHQLETCMMADNYRTIANALADWRATEFIWSHEGIDHTLRFTLGNGTKVRLTYSEIPDLYTIANETTGDETKNLYTEDLAHVFQALANENTDWFRPQVVIHNANAKKAAA</sequence>
<accession>A0A2P2EDP2</accession>
<dbReference type="OrthoDB" id="5124200at2"/>
<dbReference type="RefSeq" id="WP_133245838.1">
    <property type="nucleotide sequence ID" value="NZ_BFBR01000010.1"/>
</dbReference>
<feature type="domain" description="DUF7007" evidence="1">
    <location>
        <begin position="9"/>
        <end position="121"/>
    </location>
</feature>
<gene>
    <name evidence="2" type="ORF">PbB2_02853</name>
</gene>
<dbReference type="Proteomes" id="UP000245086">
    <property type="component" value="Unassembled WGS sequence"/>
</dbReference>
<name>A0A2P2EDP2_9PROT</name>
<protein>
    <recommendedName>
        <fullName evidence="1">DUF7007 domain-containing protein</fullName>
    </recommendedName>
</protein>
<keyword evidence="3" id="KW-1185">Reference proteome</keyword>
<dbReference type="EMBL" id="BFBR01000010">
    <property type="protein sequence ID" value="GBF59161.1"/>
    <property type="molecule type" value="Genomic_DNA"/>
</dbReference>
<reference evidence="2" key="1">
    <citation type="journal article" date="2018" name="Genome Announc.">
        <title>Draft Genome Sequence of "Candidatus Phycosocius bacilliformis," an Alphaproteobacterial Ectosymbiont of the Hydrocarbon-Producing Green Alga Botryococcus braunii.</title>
        <authorList>
            <person name="Tanabe Y."/>
            <person name="Yamaguchi H."/>
            <person name="Watanabe M.M."/>
        </authorList>
    </citation>
    <scope>NUCLEOTIDE SEQUENCE [LARGE SCALE GENOMIC DNA]</scope>
    <source>
        <strain evidence="2">BOTRYCO-2</strain>
    </source>
</reference>
<proteinExistence type="predicted"/>
<organism evidence="2 3">
    <name type="scientific">Candidatus Phycosocius bacilliformis</name>
    <dbReference type="NCBI Taxonomy" id="1445552"/>
    <lineage>
        <taxon>Bacteria</taxon>
        <taxon>Pseudomonadati</taxon>
        <taxon>Pseudomonadota</taxon>
        <taxon>Alphaproteobacteria</taxon>
        <taxon>Caulobacterales</taxon>
        <taxon>Caulobacterales incertae sedis</taxon>
        <taxon>Candidatus Phycosocius</taxon>
    </lineage>
</organism>
<evidence type="ECO:0000313" key="3">
    <source>
        <dbReference type="Proteomes" id="UP000245086"/>
    </source>
</evidence>
<dbReference type="InterPro" id="IPR054276">
    <property type="entry name" value="DUF7007"/>
</dbReference>
<evidence type="ECO:0000259" key="1">
    <source>
        <dbReference type="Pfam" id="PF22653"/>
    </source>
</evidence>
<comment type="caution">
    <text evidence="2">The sequence shown here is derived from an EMBL/GenBank/DDBJ whole genome shotgun (WGS) entry which is preliminary data.</text>
</comment>
<evidence type="ECO:0000313" key="2">
    <source>
        <dbReference type="EMBL" id="GBF59161.1"/>
    </source>
</evidence>
<dbReference type="AlphaFoldDB" id="A0A2P2EDP2"/>